<dbReference type="EMBL" id="MN738980">
    <property type="protein sequence ID" value="QHT33920.1"/>
    <property type="molecule type" value="Genomic_DNA"/>
</dbReference>
<protein>
    <submittedName>
        <fullName evidence="1">Uncharacterized protein</fullName>
    </submittedName>
</protein>
<proteinExistence type="predicted"/>
<accession>A0A6C0F0J3</accession>
<dbReference type="AlphaFoldDB" id="A0A6C0F0J3"/>
<organism evidence="1">
    <name type="scientific">viral metagenome</name>
    <dbReference type="NCBI Taxonomy" id="1070528"/>
    <lineage>
        <taxon>unclassified sequences</taxon>
        <taxon>metagenomes</taxon>
        <taxon>organismal metagenomes</taxon>
    </lineage>
</organism>
<sequence length="29" mass="3625">MKKIEIKNNRKNNTNINKIDYYIANMNYY</sequence>
<name>A0A6C0F0J3_9ZZZZ</name>
<reference evidence="1" key="1">
    <citation type="journal article" date="2020" name="Nature">
        <title>Giant virus diversity and host interactions through global metagenomics.</title>
        <authorList>
            <person name="Schulz F."/>
            <person name="Roux S."/>
            <person name="Paez-Espino D."/>
            <person name="Jungbluth S."/>
            <person name="Walsh D.A."/>
            <person name="Denef V.J."/>
            <person name="McMahon K.D."/>
            <person name="Konstantinidis K.T."/>
            <person name="Eloe-Fadrosh E.A."/>
            <person name="Kyrpides N.C."/>
            <person name="Woyke T."/>
        </authorList>
    </citation>
    <scope>NUCLEOTIDE SEQUENCE</scope>
    <source>
        <strain evidence="1">GVMAG-M-3300009161-52</strain>
    </source>
</reference>
<evidence type="ECO:0000313" key="1">
    <source>
        <dbReference type="EMBL" id="QHT33920.1"/>
    </source>
</evidence>